<evidence type="ECO:0000259" key="2">
    <source>
        <dbReference type="Pfam" id="PF04149"/>
    </source>
</evidence>
<keyword evidence="5" id="KW-1185">Reference proteome</keyword>
<evidence type="ECO:0000313" key="3">
    <source>
        <dbReference type="EMBL" id="GAA3353930.1"/>
    </source>
</evidence>
<reference evidence="5" key="2">
    <citation type="journal article" date="2019" name="Int. J. Syst. Evol. Microbiol.">
        <title>The Global Catalogue of Microorganisms (GCM) 10K type strain sequencing project: providing services to taxonomists for standard genome sequencing and annotation.</title>
        <authorList>
            <consortium name="The Broad Institute Genomics Platform"/>
            <consortium name="The Broad Institute Genome Sequencing Center for Infectious Disease"/>
            <person name="Wu L."/>
            <person name="Ma J."/>
        </authorList>
    </citation>
    <scope>NUCLEOTIDE SEQUENCE [LARGE SCALE GENOMIC DNA]</scope>
    <source>
        <strain evidence="5">JCM 9687</strain>
    </source>
</reference>
<name>A0ABP6RIW0_9PSEU</name>
<reference evidence="3" key="1">
    <citation type="journal article" date="2014" name="Int. J. Syst. Evol. Microbiol.">
        <title>Complete genome of a new Firmicutes species belonging to the dominant human colonic microbiota ('Ruminococcus bicirculans') reveals two chromosomes and a selective capacity to utilize plant glucans.</title>
        <authorList>
            <consortium name="NISC Comparative Sequencing Program"/>
            <person name="Wegmann U."/>
            <person name="Louis P."/>
            <person name="Goesmann A."/>
            <person name="Henrissat B."/>
            <person name="Duncan S.H."/>
            <person name="Flint H.J."/>
        </authorList>
    </citation>
    <scope>NUCLEOTIDE SEQUENCE</scope>
    <source>
        <strain evidence="3">JCM 9687</strain>
    </source>
</reference>
<evidence type="ECO:0000256" key="1">
    <source>
        <dbReference type="SAM" id="MobiDB-lite"/>
    </source>
</evidence>
<dbReference type="Pfam" id="PF04149">
    <property type="entry name" value="DUF397"/>
    <property type="match status" value="1"/>
</dbReference>
<protein>
    <recommendedName>
        <fullName evidence="2">DUF397 domain-containing protein</fullName>
    </recommendedName>
</protein>
<evidence type="ECO:0000313" key="4">
    <source>
        <dbReference type="EMBL" id="GAA3360118.1"/>
    </source>
</evidence>
<dbReference type="Proteomes" id="UP001500483">
    <property type="component" value="Unassembled WGS sequence"/>
</dbReference>
<dbReference type="RefSeq" id="WP_258341606.1">
    <property type="nucleotide sequence ID" value="NZ_BAAAYK010000025.1"/>
</dbReference>
<feature type="compositionally biased region" description="Polar residues" evidence="1">
    <location>
        <begin position="1"/>
        <end position="12"/>
    </location>
</feature>
<gene>
    <name evidence="3" type="ORF">GCM10020366_08970</name>
    <name evidence="4" type="ORF">GCM10020366_38840</name>
</gene>
<feature type="domain" description="DUF397" evidence="2">
    <location>
        <begin position="9"/>
        <end position="63"/>
    </location>
</feature>
<organism evidence="3 5">
    <name type="scientific">Saccharopolyspora gregorii</name>
    <dbReference type="NCBI Taxonomy" id="33914"/>
    <lineage>
        <taxon>Bacteria</taxon>
        <taxon>Bacillati</taxon>
        <taxon>Actinomycetota</taxon>
        <taxon>Actinomycetes</taxon>
        <taxon>Pseudonocardiales</taxon>
        <taxon>Pseudonocardiaceae</taxon>
        <taxon>Saccharopolyspora</taxon>
    </lineage>
</organism>
<feature type="region of interest" description="Disordered" evidence="1">
    <location>
        <begin position="1"/>
        <end position="20"/>
    </location>
</feature>
<dbReference type="EMBL" id="BAAAYK010000038">
    <property type="protein sequence ID" value="GAA3360118.1"/>
    <property type="molecule type" value="Genomic_DNA"/>
</dbReference>
<comment type="caution">
    <text evidence="3">The sequence shown here is derived from an EMBL/GenBank/DDBJ whole genome shotgun (WGS) entry which is preliminary data.</text>
</comment>
<evidence type="ECO:0000313" key="5">
    <source>
        <dbReference type="Proteomes" id="UP001500483"/>
    </source>
</evidence>
<dbReference type="InterPro" id="IPR007278">
    <property type="entry name" value="DUF397"/>
</dbReference>
<accession>A0ABP6RIW0</accession>
<reference evidence="3" key="3">
    <citation type="submission" date="2023-12" db="EMBL/GenBank/DDBJ databases">
        <authorList>
            <person name="Sun Q."/>
            <person name="Inoue M."/>
        </authorList>
    </citation>
    <scope>NUCLEOTIDE SEQUENCE</scope>
    <source>
        <strain evidence="3">JCM 9687</strain>
    </source>
</reference>
<proteinExistence type="predicted"/>
<sequence>MNAPDFSQATWRKSTRSNGGGAACVEIASIPGLTGVRDSKLGETSPVLPFSESTWSTFLNSLKTGTYDR</sequence>
<dbReference type="EMBL" id="BAAAYK010000025">
    <property type="protein sequence ID" value="GAA3353930.1"/>
    <property type="molecule type" value="Genomic_DNA"/>
</dbReference>